<dbReference type="FunFam" id="3.10.20.30:FF:000003">
    <property type="entry name" value="Developmentally-regulated GTP-binding protein 1"/>
    <property type="match status" value="1"/>
</dbReference>
<accession>A0A7S1CRU2</accession>
<dbReference type="InterPro" id="IPR006074">
    <property type="entry name" value="GTP1-OBG_CS"/>
</dbReference>
<evidence type="ECO:0000256" key="1">
    <source>
        <dbReference type="ARBA" id="ARBA00022741"/>
    </source>
</evidence>
<dbReference type="PRINTS" id="PR00326">
    <property type="entry name" value="GTP1OBG"/>
</dbReference>
<dbReference type="NCBIfam" id="TIGR00231">
    <property type="entry name" value="small_GTP"/>
    <property type="match status" value="1"/>
</dbReference>
<feature type="domain" description="OBG-type G" evidence="3">
    <location>
        <begin position="62"/>
        <end position="292"/>
    </location>
</feature>
<dbReference type="Pfam" id="PF16897">
    <property type="entry name" value="MMR_HSR1_Xtn"/>
    <property type="match status" value="1"/>
</dbReference>
<name>A0A7S1CRU2_9STRA</name>
<keyword evidence="1" id="KW-0547">Nucleotide-binding</keyword>
<dbReference type="InterPro" id="IPR006073">
    <property type="entry name" value="GTP-bd"/>
</dbReference>
<organism evidence="4">
    <name type="scientific">Bicosoecida sp. CB-2014</name>
    <dbReference type="NCBI Taxonomy" id="1486930"/>
    <lineage>
        <taxon>Eukaryota</taxon>
        <taxon>Sar</taxon>
        <taxon>Stramenopiles</taxon>
        <taxon>Bigyra</taxon>
        <taxon>Opalozoa</taxon>
        <taxon>Bicosoecida</taxon>
    </lineage>
</organism>
<dbReference type="InterPro" id="IPR031662">
    <property type="entry name" value="GTP-binding_2"/>
</dbReference>
<dbReference type="EMBL" id="HBFS01027726">
    <property type="protein sequence ID" value="CAD8925312.1"/>
    <property type="molecule type" value="Transcribed_RNA"/>
</dbReference>
<keyword evidence="2" id="KW-0342">GTP-binding</keyword>
<dbReference type="AlphaFoldDB" id="A0A7S1CRU2"/>
<dbReference type="InterPro" id="IPR012676">
    <property type="entry name" value="TGS-like"/>
</dbReference>
<dbReference type="PROSITE" id="PS00905">
    <property type="entry name" value="GTP1_OBG"/>
    <property type="match status" value="1"/>
</dbReference>
<dbReference type="Pfam" id="PF02824">
    <property type="entry name" value="TGS"/>
    <property type="match status" value="1"/>
</dbReference>
<dbReference type="GO" id="GO:0005525">
    <property type="term" value="F:GTP binding"/>
    <property type="evidence" value="ECO:0007669"/>
    <property type="project" value="UniProtKB-KW"/>
</dbReference>
<dbReference type="InterPro" id="IPR012675">
    <property type="entry name" value="Beta-grasp_dom_sf"/>
</dbReference>
<sequence>MGIVDKIKEIEAEYARTQKNKATEGHLGLLKAKLAKLRSQLLEPPKSGPKGEGFDVAKNGDARVALIGFPSVGKSTLLSTLTDTESDAAAYEFTTLTCIPGNVYYKGTKIQLLDLPGIIEGAAHGKGRGRQVIAVAKSADLVLMVLDAGKEGVKRHKEILERELETVGLRLNKQPANIYFKKKATGGIKFTMGVPLTKMGKDPYKTCYSILHEYKIHNCELLFREDATVDQLIDVIEGNRKYVPCLYVYNKIDTVTIEEVDALARLEHSTVMSAQAQLNIDRLLETMWEYLGLRRVYTKKRGEYPDLSDPVVLTMGRHGYTVEALCHQLHKDLAREFNYASVWGASTKHNPQHCGLKHELADEDVVMVVKRTVQQQRQSKDYGAQVQAYYDEWHRKKKKPALKT</sequence>
<dbReference type="InterPro" id="IPR031167">
    <property type="entry name" value="G_OBG"/>
</dbReference>
<dbReference type="Gene3D" id="6.10.140.1070">
    <property type="match status" value="2"/>
</dbReference>
<dbReference type="CDD" id="cd01896">
    <property type="entry name" value="DRG"/>
    <property type="match status" value="1"/>
</dbReference>
<dbReference type="PANTHER" id="PTHR43127">
    <property type="entry name" value="DEVELOPMENTALLY-REGULATED GTP-BINDING PROTEIN 2"/>
    <property type="match status" value="1"/>
</dbReference>
<dbReference type="PROSITE" id="PS51710">
    <property type="entry name" value="G_OBG"/>
    <property type="match status" value="1"/>
</dbReference>
<dbReference type="Pfam" id="PF01926">
    <property type="entry name" value="MMR_HSR1"/>
    <property type="match status" value="1"/>
</dbReference>
<dbReference type="InterPro" id="IPR005225">
    <property type="entry name" value="Small_GTP-bd"/>
</dbReference>
<dbReference type="InterPro" id="IPR004095">
    <property type="entry name" value="TGS"/>
</dbReference>
<evidence type="ECO:0000313" key="4">
    <source>
        <dbReference type="EMBL" id="CAD8925312.1"/>
    </source>
</evidence>
<dbReference type="FunFam" id="3.40.50.300:FF:000740">
    <property type="entry name" value="Putative GTP-binding protein 1"/>
    <property type="match status" value="1"/>
</dbReference>
<gene>
    <name evidence="4" type="ORF">BSP0115_LOCUS18576</name>
</gene>
<evidence type="ECO:0000256" key="2">
    <source>
        <dbReference type="ARBA" id="ARBA00023134"/>
    </source>
</evidence>
<dbReference type="GO" id="GO:0003924">
    <property type="term" value="F:GTPase activity"/>
    <property type="evidence" value="ECO:0007669"/>
    <property type="project" value="InterPro"/>
</dbReference>
<dbReference type="SUPFAM" id="SSF81271">
    <property type="entry name" value="TGS-like"/>
    <property type="match status" value="1"/>
</dbReference>
<reference evidence="4" key="1">
    <citation type="submission" date="2021-01" db="EMBL/GenBank/DDBJ databases">
        <authorList>
            <person name="Corre E."/>
            <person name="Pelletier E."/>
            <person name="Niang G."/>
            <person name="Scheremetjew M."/>
            <person name="Finn R."/>
            <person name="Kale V."/>
            <person name="Holt S."/>
            <person name="Cochrane G."/>
            <person name="Meng A."/>
            <person name="Brown T."/>
            <person name="Cohen L."/>
        </authorList>
    </citation>
    <scope>NUCLEOTIDE SEQUENCE</scope>
    <source>
        <strain evidence="4">Ms1</strain>
    </source>
</reference>
<dbReference type="Gene3D" id="3.10.20.30">
    <property type="match status" value="1"/>
</dbReference>
<proteinExistence type="predicted"/>
<dbReference type="SUPFAM" id="SSF52540">
    <property type="entry name" value="P-loop containing nucleoside triphosphate hydrolases"/>
    <property type="match status" value="1"/>
</dbReference>
<dbReference type="InterPro" id="IPR027417">
    <property type="entry name" value="P-loop_NTPase"/>
</dbReference>
<evidence type="ECO:0000259" key="3">
    <source>
        <dbReference type="PROSITE" id="PS51710"/>
    </source>
</evidence>
<protein>
    <recommendedName>
        <fullName evidence="3">OBG-type G domain-containing protein</fullName>
    </recommendedName>
</protein>
<dbReference type="InterPro" id="IPR045001">
    <property type="entry name" value="DRG"/>
</dbReference>